<feature type="chain" id="PRO_5040240749" evidence="1">
    <location>
        <begin position="18"/>
        <end position="104"/>
    </location>
</feature>
<keyword evidence="3" id="KW-1185">Reference proteome</keyword>
<organism evidence="2 3">
    <name type="scientific">Pieris brassicae</name>
    <name type="common">White butterfly</name>
    <name type="synonym">Large white butterfly</name>
    <dbReference type="NCBI Taxonomy" id="7116"/>
    <lineage>
        <taxon>Eukaryota</taxon>
        <taxon>Metazoa</taxon>
        <taxon>Ecdysozoa</taxon>
        <taxon>Arthropoda</taxon>
        <taxon>Hexapoda</taxon>
        <taxon>Insecta</taxon>
        <taxon>Pterygota</taxon>
        <taxon>Neoptera</taxon>
        <taxon>Endopterygota</taxon>
        <taxon>Lepidoptera</taxon>
        <taxon>Glossata</taxon>
        <taxon>Ditrysia</taxon>
        <taxon>Papilionoidea</taxon>
        <taxon>Pieridae</taxon>
        <taxon>Pierinae</taxon>
        <taxon>Pieris</taxon>
    </lineage>
</organism>
<keyword evidence="1" id="KW-0732">Signal</keyword>
<feature type="signal peptide" evidence="1">
    <location>
        <begin position="1"/>
        <end position="17"/>
    </location>
</feature>
<dbReference type="AlphaFoldDB" id="A0A9P0TUI2"/>
<evidence type="ECO:0000313" key="3">
    <source>
        <dbReference type="Proteomes" id="UP001152562"/>
    </source>
</evidence>
<proteinExistence type="predicted"/>
<accession>A0A9P0TUI2</accession>
<name>A0A9P0TUI2_PIEBR</name>
<gene>
    <name evidence="2" type="ORF">PIBRA_LOCUS11157</name>
</gene>
<dbReference type="EMBL" id="CALOZG010000042">
    <property type="protein sequence ID" value="CAH4035049.1"/>
    <property type="molecule type" value="Genomic_DNA"/>
</dbReference>
<comment type="caution">
    <text evidence="2">The sequence shown here is derived from an EMBL/GenBank/DDBJ whole genome shotgun (WGS) entry which is preliminary data.</text>
</comment>
<reference evidence="2" key="1">
    <citation type="submission" date="2022-05" db="EMBL/GenBank/DDBJ databases">
        <authorList>
            <person name="Okamura Y."/>
        </authorList>
    </citation>
    <scope>NUCLEOTIDE SEQUENCE</scope>
</reference>
<evidence type="ECO:0000256" key="1">
    <source>
        <dbReference type="SAM" id="SignalP"/>
    </source>
</evidence>
<evidence type="ECO:0000313" key="2">
    <source>
        <dbReference type="EMBL" id="CAH4035049.1"/>
    </source>
</evidence>
<protein>
    <submittedName>
        <fullName evidence="2">Uncharacterized protein</fullName>
    </submittedName>
</protein>
<dbReference type="Proteomes" id="UP001152562">
    <property type="component" value="Unassembled WGS sequence"/>
</dbReference>
<sequence>MWRQLCVAALLTTLLCAAEHRREDRHPRSADTFWISGRYGRSLRALTEFTARNNRFFLTNRYGKRAEAFGARSANQLTDRWKKRLVCDCMPSEHYKRNVYRASV</sequence>